<protein>
    <submittedName>
        <fullName evidence="2">Uncharacterized protein</fullName>
    </submittedName>
</protein>
<dbReference type="AlphaFoldDB" id="A0A0F7SK41"/>
<sequence>MMHLSQLVALTLTLTLSLQASLVSAGPSLSTGFGFKLDRRVSVVDPGTDVDFKSISEKEPTCKVPCKGLINLSDCASTDYDCTYKALCTESGLNALVTCNNCILQVANRTTGVSTALYDNVTAIDQKMDEKCEEISQPANATVTVLSWADFYPHGNASTTVASTADASTSATATDRSGIAAAASSQAASSGASQRLGLPTVSGVGLAGLIALFMAFV</sequence>
<proteinExistence type="predicted"/>
<name>A0A0F7SK41_PHARH</name>
<organism evidence="2">
    <name type="scientific">Phaffia rhodozyma</name>
    <name type="common">Yeast</name>
    <name type="synonym">Xanthophyllomyces dendrorhous</name>
    <dbReference type="NCBI Taxonomy" id="264483"/>
    <lineage>
        <taxon>Eukaryota</taxon>
        <taxon>Fungi</taxon>
        <taxon>Dikarya</taxon>
        <taxon>Basidiomycota</taxon>
        <taxon>Agaricomycotina</taxon>
        <taxon>Tremellomycetes</taxon>
        <taxon>Cystofilobasidiales</taxon>
        <taxon>Mrakiaceae</taxon>
        <taxon>Phaffia</taxon>
    </lineage>
</organism>
<evidence type="ECO:0000313" key="2">
    <source>
        <dbReference type="EMBL" id="CDZ98755.1"/>
    </source>
</evidence>
<dbReference type="EMBL" id="LN483345">
    <property type="protein sequence ID" value="CDZ98755.1"/>
    <property type="molecule type" value="Genomic_DNA"/>
</dbReference>
<evidence type="ECO:0000256" key="1">
    <source>
        <dbReference type="SAM" id="SignalP"/>
    </source>
</evidence>
<accession>A0A0F7SK41</accession>
<reference evidence="2" key="1">
    <citation type="submission" date="2014-08" db="EMBL/GenBank/DDBJ databases">
        <authorList>
            <person name="Sharma Rahul"/>
            <person name="Thines Marco"/>
        </authorList>
    </citation>
    <scope>NUCLEOTIDE SEQUENCE</scope>
</reference>
<keyword evidence="1" id="KW-0732">Signal</keyword>
<feature type="chain" id="PRO_5002522336" evidence="1">
    <location>
        <begin position="26"/>
        <end position="217"/>
    </location>
</feature>
<feature type="signal peptide" evidence="1">
    <location>
        <begin position="1"/>
        <end position="25"/>
    </location>
</feature>